<evidence type="ECO:0000313" key="1">
    <source>
        <dbReference type="EMBL" id="KAK7250054.1"/>
    </source>
</evidence>
<dbReference type="Gene3D" id="3.10.450.50">
    <property type="match status" value="1"/>
</dbReference>
<keyword evidence="2" id="KW-1185">Reference proteome</keyword>
<evidence type="ECO:0000313" key="2">
    <source>
        <dbReference type="Proteomes" id="UP001363151"/>
    </source>
</evidence>
<dbReference type="SUPFAM" id="SSF54427">
    <property type="entry name" value="NTF2-like"/>
    <property type="match status" value="1"/>
</dbReference>
<sequence>MARLLALAVVAAAYGPTKPYQRAVPSVARRTTPSRPAPLAPLSAYNSTSVPEEFNLNEVMEREREEAPVELPGAGDDFVELPKLGAAPGDGRKSPSEFELNLGEAIDALKADVPDFPDREPNYAVYTADVQLADPTGVQTRGLTSYKQFFAMIRLFRRVMIDRAEVTYRLRYDWSGKRIIVTWYSSWTARGSRTPAHVDAVSYFHLNEEGRIFKHEVDRVQINGQMMNPPYSVGWLAFRQYVLQGLDGAPAPAGAGAQAWFDARHRLEAAVTDADVLFSGTDVAAEPPAKAKKAGRSKNLKKKSPLGKLKPGTCENMWDCDSPMQCCDFVLFKMCCNGGVGIPAFQPALVPIPIPVERDPYPNQPPPPGSRW</sequence>
<dbReference type="Proteomes" id="UP001363151">
    <property type="component" value="Unassembled WGS sequence"/>
</dbReference>
<accession>A0ABR1GAF8</accession>
<dbReference type="EMBL" id="JBBJCI010000038">
    <property type="protein sequence ID" value="KAK7250054.1"/>
    <property type="molecule type" value="Genomic_DNA"/>
</dbReference>
<protein>
    <submittedName>
        <fullName evidence="1">Uncharacterized protein</fullName>
    </submittedName>
</protein>
<dbReference type="PANTHER" id="PTHR31094">
    <property type="entry name" value="RIKEN CDNA 2310061I04 GENE"/>
    <property type="match status" value="1"/>
</dbReference>
<name>A0ABR1GAF8_AURAN</name>
<dbReference type="InterPro" id="IPR018790">
    <property type="entry name" value="DUF2358"/>
</dbReference>
<reference evidence="1 2" key="1">
    <citation type="submission" date="2024-03" db="EMBL/GenBank/DDBJ databases">
        <title>Aureococcus anophagefferens CCMP1851 and Kratosvirus quantuckense: Draft genome of a second virus-susceptible host strain in the model system.</title>
        <authorList>
            <person name="Chase E."/>
            <person name="Truchon A.R."/>
            <person name="Schepens W."/>
            <person name="Wilhelm S.W."/>
        </authorList>
    </citation>
    <scope>NUCLEOTIDE SEQUENCE [LARGE SCALE GENOMIC DNA]</scope>
    <source>
        <strain evidence="1 2">CCMP1851</strain>
    </source>
</reference>
<dbReference type="InterPro" id="IPR032710">
    <property type="entry name" value="NTF2-like_dom_sf"/>
</dbReference>
<dbReference type="KEGG" id="aaf:AURANDRAFT_66460"/>
<dbReference type="Pfam" id="PF10184">
    <property type="entry name" value="DUF2358"/>
    <property type="match status" value="1"/>
</dbReference>
<proteinExistence type="predicted"/>
<dbReference type="PANTHER" id="PTHR31094:SF2">
    <property type="entry name" value="RIKEN CDNA 2310061I04 GENE"/>
    <property type="match status" value="1"/>
</dbReference>
<organism evidence="1 2">
    <name type="scientific">Aureococcus anophagefferens</name>
    <name type="common">Harmful bloom alga</name>
    <dbReference type="NCBI Taxonomy" id="44056"/>
    <lineage>
        <taxon>Eukaryota</taxon>
        <taxon>Sar</taxon>
        <taxon>Stramenopiles</taxon>
        <taxon>Ochrophyta</taxon>
        <taxon>Pelagophyceae</taxon>
        <taxon>Pelagomonadales</taxon>
        <taxon>Pelagomonadaceae</taxon>
        <taxon>Aureococcus</taxon>
    </lineage>
</organism>
<comment type="caution">
    <text evidence="1">The sequence shown here is derived from an EMBL/GenBank/DDBJ whole genome shotgun (WGS) entry which is preliminary data.</text>
</comment>
<gene>
    <name evidence="1" type="ORF">SO694_00006143</name>
</gene>